<evidence type="ECO:0000256" key="1">
    <source>
        <dbReference type="ARBA" id="ARBA00022737"/>
    </source>
</evidence>
<dbReference type="InterPro" id="IPR011990">
    <property type="entry name" value="TPR-like_helical_dom_sf"/>
</dbReference>
<proteinExistence type="predicted"/>
<feature type="repeat" description="PPR" evidence="2">
    <location>
        <begin position="74"/>
        <end position="104"/>
    </location>
</feature>
<reference evidence="3 4" key="1">
    <citation type="journal article" date="2022" name="Nat. Plants">
        <title>Genomes of leafy and leafless Platanthera orchids illuminate the evolution of mycoheterotrophy.</title>
        <authorList>
            <person name="Li M.H."/>
            <person name="Liu K.W."/>
            <person name="Li Z."/>
            <person name="Lu H.C."/>
            <person name="Ye Q.L."/>
            <person name="Zhang D."/>
            <person name="Wang J.Y."/>
            <person name="Li Y.F."/>
            <person name="Zhong Z.M."/>
            <person name="Liu X."/>
            <person name="Yu X."/>
            <person name="Liu D.K."/>
            <person name="Tu X.D."/>
            <person name="Liu B."/>
            <person name="Hao Y."/>
            <person name="Liao X.Y."/>
            <person name="Jiang Y.T."/>
            <person name="Sun W.H."/>
            <person name="Chen J."/>
            <person name="Chen Y.Q."/>
            <person name="Ai Y."/>
            <person name="Zhai J.W."/>
            <person name="Wu S.S."/>
            <person name="Zhou Z."/>
            <person name="Hsiao Y.Y."/>
            <person name="Wu W.L."/>
            <person name="Chen Y.Y."/>
            <person name="Lin Y.F."/>
            <person name="Hsu J.L."/>
            <person name="Li C.Y."/>
            <person name="Wang Z.W."/>
            <person name="Zhao X."/>
            <person name="Zhong W.Y."/>
            <person name="Ma X.K."/>
            <person name="Ma L."/>
            <person name="Huang J."/>
            <person name="Chen G.Z."/>
            <person name="Huang M.Z."/>
            <person name="Huang L."/>
            <person name="Peng D.H."/>
            <person name="Luo Y.B."/>
            <person name="Zou S.Q."/>
            <person name="Chen S.P."/>
            <person name="Lan S."/>
            <person name="Tsai W.C."/>
            <person name="Van de Peer Y."/>
            <person name="Liu Z.J."/>
        </authorList>
    </citation>
    <scope>NUCLEOTIDE SEQUENCE [LARGE SCALE GENOMIC DNA]</scope>
    <source>
        <strain evidence="3">Lor288</strain>
    </source>
</reference>
<dbReference type="Pfam" id="PF13041">
    <property type="entry name" value="PPR_2"/>
    <property type="match status" value="1"/>
</dbReference>
<dbReference type="Proteomes" id="UP001412067">
    <property type="component" value="Unassembled WGS sequence"/>
</dbReference>
<feature type="repeat" description="PPR" evidence="2">
    <location>
        <begin position="105"/>
        <end position="139"/>
    </location>
</feature>
<keyword evidence="1" id="KW-0677">Repeat</keyword>
<accession>A0ABR2LJK9</accession>
<evidence type="ECO:0000313" key="4">
    <source>
        <dbReference type="Proteomes" id="UP001412067"/>
    </source>
</evidence>
<gene>
    <name evidence="3" type="ORF">KSP40_PGU018769</name>
</gene>
<dbReference type="PANTHER" id="PTHR47926">
    <property type="entry name" value="PENTATRICOPEPTIDE REPEAT-CONTAINING PROTEIN"/>
    <property type="match status" value="1"/>
</dbReference>
<evidence type="ECO:0000256" key="2">
    <source>
        <dbReference type="PROSITE-ProRule" id="PRU00708"/>
    </source>
</evidence>
<keyword evidence="4" id="KW-1185">Reference proteome</keyword>
<comment type="caution">
    <text evidence="3">The sequence shown here is derived from an EMBL/GenBank/DDBJ whole genome shotgun (WGS) entry which is preliminary data.</text>
</comment>
<dbReference type="InterPro" id="IPR046960">
    <property type="entry name" value="PPR_At4g14850-like_plant"/>
</dbReference>
<dbReference type="InterPro" id="IPR002885">
    <property type="entry name" value="PPR_rpt"/>
</dbReference>
<dbReference type="PROSITE" id="PS51375">
    <property type="entry name" value="PPR"/>
    <property type="match status" value="2"/>
</dbReference>
<dbReference type="EMBL" id="JBBWWR010000019">
    <property type="protein sequence ID" value="KAK8942297.1"/>
    <property type="molecule type" value="Genomic_DNA"/>
</dbReference>
<dbReference type="NCBIfam" id="TIGR00756">
    <property type="entry name" value="PPR"/>
    <property type="match status" value="2"/>
</dbReference>
<name>A0ABR2LJK9_9ASPA</name>
<sequence length="199" mass="22500">MRRVEPLNYKISTLIPARRTLISRSSYPKNVDAQAIKTGFDVEIFHGNQLIDALLRKGELRSARKVFDGMPHKNTFTSNRMLSGYANSGRLEEARELFHRTVDRNVVAWTIMIGAYSQSGCSREAFGLFHEMSSLGITPDRVAVVALLSSCQSPDMRESTAQVHAHVVKFGFDDSVQVSKHFARFLLQIRADRLRDEDV</sequence>
<evidence type="ECO:0008006" key="5">
    <source>
        <dbReference type="Google" id="ProtNLM"/>
    </source>
</evidence>
<dbReference type="Gene3D" id="1.25.40.10">
    <property type="entry name" value="Tetratricopeptide repeat domain"/>
    <property type="match status" value="1"/>
</dbReference>
<protein>
    <recommendedName>
        <fullName evidence="5">Pentatricopeptide repeat-containing protein</fullName>
    </recommendedName>
</protein>
<evidence type="ECO:0000313" key="3">
    <source>
        <dbReference type="EMBL" id="KAK8942297.1"/>
    </source>
</evidence>
<dbReference type="Pfam" id="PF01535">
    <property type="entry name" value="PPR"/>
    <property type="match status" value="1"/>
</dbReference>
<organism evidence="3 4">
    <name type="scientific">Platanthera guangdongensis</name>
    <dbReference type="NCBI Taxonomy" id="2320717"/>
    <lineage>
        <taxon>Eukaryota</taxon>
        <taxon>Viridiplantae</taxon>
        <taxon>Streptophyta</taxon>
        <taxon>Embryophyta</taxon>
        <taxon>Tracheophyta</taxon>
        <taxon>Spermatophyta</taxon>
        <taxon>Magnoliopsida</taxon>
        <taxon>Liliopsida</taxon>
        <taxon>Asparagales</taxon>
        <taxon>Orchidaceae</taxon>
        <taxon>Orchidoideae</taxon>
        <taxon>Orchideae</taxon>
        <taxon>Orchidinae</taxon>
        <taxon>Platanthera</taxon>
    </lineage>
</organism>